<proteinExistence type="predicted"/>
<accession>A0A085ZE51</accession>
<keyword evidence="1" id="KW-0472">Membrane</keyword>
<keyword evidence="3" id="KW-1185">Reference proteome</keyword>
<dbReference type="eggNOG" id="COG1670">
    <property type="taxonomic scope" value="Bacteria"/>
</dbReference>
<dbReference type="InterPro" id="IPR019587">
    <property type="entry name" value="Polyketide_cyclase/dehydratase"/>
</dbReference>
<organism evidence="2 3">
    <name type="scientific">Flavobacterium reichenbachii</name>
    <dbReference type="NCBI Taxonomy" id="362418"/>
    <lineage>
        <taxon>Bacteria</taxon>
        <taxon>Pseudomonadati</taxon>
        <taxon>Bacteroidota</taxon>
        <taxon>Flavobacteriia</taxon>
        <taxon>Flavobacteriales</taxon>
        <taxon>Flavobacteriaceae</taxon>
        <taxon>Flavobacterium</taxon>
    </lineage>
</organism>
<dbReference type="EMBL" id="JPRL01000004">
    <property type="protein sequence ID" value="KFF02715.1"/>
    <property type="molecule type" value="Genomic_DNA"/>
</dbReference>
<dbReference type="Pfam" id="PF10604">
    <property type="entry name" value="Polyketide_cyc2"/>
    <property type="match status" value="1"/>
</dbReference>
<dbReference type="CDD" id="cd07818">
    <property type="entry name" value="SRPBCC_1"/>
    <property type="match status" value="1"/>
</dbReference>
<sequence>MGVIKKILVILILIMSIVLIAAYFMPRNYAVEREITINKPADSIFNYVRYLQNQNEFSVWANIDPKMKSTIKGTDGSVGAISVWQSDVKEVGEGEQEITKITEGKRLDFSLRFKKPMEDNAIAFISTDAITTNQTKVKWGISGVIPYPSNIMLPMLHLDKMIGNDLQKGLENLKAKMEEE</sequence>
<evidence type="ECO:0000313" key="3">
    <source>
        <dbReference type="Proteomes" id="UP000028715"/>
    </source>
</evidence>
<dbReference type="OrthoDB" id="9807923at2"/>
<reference evidence="2 3" key="1">
    <citation type="submission" date="2014-07" db="EMBL/GenBank/DDBJ databases">
        <title>Genome of Flavobacterium reichenbachii LMG 25512.</title>
        <authorList>
            <person name="Stropko S.J."/>
            <person name="Pipes S.E."/>
            <person name="Newman J.D."/>
        </authorList>
    </citation>
    <scope>NUCLEOTIDE SEQUENCE [LARGE SCALE GENOMIC DNA]</scope>
    <source>
        <strain evidence="2 3">LMG 25512</strain>
    </source>
</reference>
<protein>
    <submittedName>
        <fullName evidence="2">Polyketide cyclase</fullName>
    </submittedName>
</protein>
<comment type="caution">
    <text evidence="2">The sequence shown here is derived from an EMBL/GenBank/DDBJ whole genome shotgun (WGS) entry which is preliminary data.</text>
</comment>
<keyword evidence="1" id="KW-0812">Transmembrane</keyword>
<dbReference type="InterPro" id="IPR023393">
    <property type="entry name" value="START-like_dom_sf"/>
</dbReference>
<evidence type="ECO:0000313" key="2">
    <source>
        <dbReference type="EMBL" id="KFF02715.1"/>
    </source>
</evidence>
<keyword evidence="1" id="KW-1133">Transmembrane helix</keyword>
<dbReference type="Proteomes" id="UP000028715">
    <property type="component" value="Unassembled WGS sequence"/>
</dbReference>
<evidence type="ECO:0000256" key="1">
    <source>
        <dbReference type="SAM" id="Phobius"/>
    </source>
</evidence>
<feature type="transmembrane region" description="Helical" evidence="1">
    <location>
        <begin position="7"/>
        <end position="25"/>
    </location>
</feature>
<dbReference type="Gene3D" id="3.30.530.20">
    <property type="match status" value="1"/>
</dbReference>
<name>A0A085ZE51_9FLAO</name>
<dbReference type="SUPFAM" id="SSF55961">
    <property type="entry name" value="Bet v1-like"/>
    <property type="match status" value="1"/>
</dbReference>
<dbReference type="RefSeq" id="WP_035690075.1">
    <property type="nucleotide sequence ID" value="NZ_JPRL01000004.1"/>
</dbReference>
<dbReference type="AlphaFoldDB" id="A0A085ZE51"/>
<gene>
    <name evidence="2" type="ORF">IW19_23950</name>
</gene>